<feature type="domain" description="Disease resistance N-terminal" evidence="8">
    <location>
        <begin position="12"/>
        <end position="91"/>
    </location>
</feature>
<dbReference type="PANTHER" id="PTHR23155:SF1135">
    <property type="entry name" value="OS08G0246300 PROTEIN"/>
    <property type="match status" value="1"/>
</dbReference>
<keyword evidence="12" id="KW-1185">Reference proteome</keyword>
<feature type="domain" description="Disease resistance protein winged helix" evidence="9">
    <location>
        <begin position="668"/>
        <end position="723"/>
    </location>
</feature>
<dbReference type="InterPro" id="IPR002182">
    <property type="entry name" value="NB-ARC"/>
</dbReference>
<evidence type="ECO:0000256" key="5">
    <source>
        <dbReference type="ARBA" id="ARBA00022821"/>
    </source>
</evidence>
<dbReference type="CDD" id="cd14798">
    <property type="entry name" value="RX-CC_like"/>
    <property type="match status" value="1"/>
</dbReference>
<dbReference type="OrthoDB" id="705792at2759"/>
<dbReference type="SUPFAM" id="SSF52047">
    <property type="entry name" value="RNI-like"/>
    <property type="match status" value="1"/>
</dbReference>
<evidence type="ECO:0000256" key="2">
    <source>
        <dbReference type="ARBA" id="ARBA00022614"/>
    </source>
</evidence>
<evidence type="ECO:0000256" key="4">
    <source>
        <dbReference type="ARBA" id="ARBA00022741"/>
    </source>
</evidence>
<evidence type="ECO:0000259" key="10">
    <source>
        <dbReference type="Pfam" id="PF23598"/>
    </source>
</evidence>
<dbReference type="Pfam" id="PF18052">
    <property type="entry name" value="Rx_N"/>
    <property type="match status" value="1"/>
</dbReference>
<dbReference type="InterPro" id="IPR041118">
    <property type="entry name" value="Rx_N"/>
</dbReference>
<accession>A0A811QEG4</accession>
<dbReference type="Proteomes" id="UP000604825">
    <property type="component" value="Unassembled WGS sequence"/>
</dbReference>
<keyword evidence="2" id="KW-0433">Leucine-rich repeat</keyword>
<evidence type="ECO:0000313" key="12">
    <source>
        <dbReference type="Proteomes" id="UP000604825"/>
    </source>
</evidence>
<evidence type="ECO:0000256" key="6">
    <source>
        <dbReference type="ARBA" id="ARBA00023054"/>
    </source>
</evidence>
<dbReference type="InterPro" id="IPR055414">
    <property type="entry name" value="LRR_R13L4/SHOC2-like"/>
</dbReference>
<evidence type="ECO:0000256" key="3">
    <source>
        <dbReference type="ARBA" id="ARBA00022737"/>
    </source>
</evidence>
<dbReference type="Pfam" id="PF00931">
    <property type="entry name" value="NB-ARC"/>
    <property type="match status" value="2"/>
</dbReference>
<dbReference type="Gene3D" id="1.20.5.4130">
    <property type="match status" value="1"/>
</dbReference>
<keyword evidence="5" id="KW-0611">Plant defense</keyword>
<keyword evidence="3" id="KW-0677">Repeat</keyword>
<dbReference type="GO" id="GO:0043531">
    <property type="term" value="F:ADP binding"/>
    <property type="evidence" value="ECO:0007669"/>
    <property type="project" value="InterPro"/>
</dbReference>
<gene>
    <name evidence="11" type="ORF">NCGR_LOCUS40906</name>
</gene>
<evidence type="ECO:0000259" key="8">
    <source>
        <dbReference type="Pfam" id="PF18052"/>
    </source>
</evidence>
<dbReference type="InterPro" id="IPR027417">
    <property type="entry name" value="P-loop_NTPase"/>
</dbReference>
<feature type="domain" description="NB-ARC" evidence="7">
    <location>
        <begin position="190"/>
        <end position="342"/>
    </location>
</feature>
<comment type="similarity">
    <text evidence="1">Belongs to the disease resistance NB-LRR family.</text>
</comment>
<keyword evidence="4" id="KW-0547">Nucleotide-binding</keyword>
<organism evidence="11 12">
    <name type="scientific">Miscanthus lutarioriparius</name>
    <dbReference type="NCBI Taxonomy" id="422564"/>
    <lineage>
        <taxon>Eukaryota</taxon>
        <taxon>Viridiplantae</taxon>
        <taxon>Streptophyta</taxon>
        <taxon>Embryophyta</taxon>
        <taxon>Tracheophyta</taxon>
        <taxon>Spermatophyta</taxon>
        <taxon>Magnoliopsida</taxon>
        <taxon>Liliopsida</taxon>
        <taxon>Poales</taxon>
        <taxon>Poaceae</taxon>
        <taxon>PACMAD clade</taxon>
        <taxon>Panicoideae</taxon>
        <taxon>Andropogonodae</taxon>
        <taxon>Andropogoneae</taxon>
        <taxon>Saccharinae</taxon>
        <taxon>Miscanthus</taxon>
    </lineage>
</organism>
<dbReference type="AlphaFoldDB" id="A0A811QEG4"/>
<evidence type="ECO:0000259" key="7">
    <source>
        <dbReference type="Pfam" id="PF00931"/>
    </source>
</evidence>
<evidence type="ECO:0000313" key="11">
    <source>
        <dbReference type="EMBL" id="CAD6257421.1"/>
    </source>
</evidence>
<comment type="caution">
    <text evidence="11">The sequence shown here is derived from an EMBL/GenBank/DDBJ whole genome shotgun (WGS) entry which is preliminary data.</text>
</comment>
<protein>
    <submittedName>
        <fullName evidence="11">Uncharacterized protein</fullName>
    </submittedName>
</protein>
<sequence>MADLAVSLAKSVVEGTVTKALAAIEEEATLRQSTQNDLAFITGEFQMMQSFLNVADEERARNNVVRTWVRQVRDLAYNVEDCIEYVIRLDKASDWHCRCLPGFIRPELPLDKAVAEIKLLKGRVEEVSLRNMRYNLISDSGSKPVTQQQFVPGASVGATTFDMLVKARDTTKMQRGLGDLTKLLITKKPGGDLGVISVWAAGGNADTTPIIREAYGKPEICDSFRCRGWAKLTHPFNPHEFQRSLLIQFHTNSCLQKKSGVDIGTLKRLEVAAEGELIEEFMEQMKERYLVILENVSSMVEWDTVRAYLPEKKNHSWVIISTQQSEVARLCVGDPWQVFELKQSSAEHSVCVFFREGSQGDGDKSKQTTMVMANNNEASSSMGVQNNTDMWIGRFPLVKVRNSQMKDLRGYLARACVNGFPVISVWGIAGVWKSALVRNLYHDIMCDSSNKIFTMYSWVDVSHPFNLRNLAWSLLSELQSDSPQQNGISNPIQEFHELLEKHRCLVVIDGLQSTDEWDLIQHYLVSIHSRSIIVVITTEASIAIHCANREEAMYNVKSLEDDEARDLFKKEVGIFPDSSALRDSEDPELLKLISKCGGLPKVIVAVANFLAPMTVSWMKTAMNLSDRFMHDLETKLEFDNLRGLFGWMHNYFCTCPDYLKPCILYLSIFPQGPSIRRRHLVRRWIAEGYSRDTSNRSAEDNGEKFFSKLLDLSIIQQTPHSVTTADTRMVLCQVNGFFREYIISRRKDEDLVFELEGRCTLTSQRTGRHLVIKQSWDRDKIVFSSIDFSRLRSLTVFGQWKPFFISETMRVLRVLDLENAMGVTYKCLEQMLKVLPRLKFLSLRGIREICYLPRSFAGLRQLETLDVRGTSIVTLPPSITKLTKLQYIRAGIAKEPSVPCAHFSWLPSCCRSCHVGGVEVPAGIKKLTALHTLGAVNVGFSGGKAILKELKKLTQLHKLEVTGINKKNSKEFCSVISDHVHLESLSVWLIMGNNKPCLNDMFSPQKKPPENLQSLKLYGLVKEVPAWIRDLPKLTKLELEITTSEEVEVIKVLGDIKELCILRFYVKPLKDGDGNKLNFFVEVNGVEQSSYLNLKILEIACNSELNVSFGSLAMQNLELLTAKCCTGSAVKFADLKSLSKGKLKEVWYFGSLDNTVKLDMENQLNQHPKTPALKLEEPCSS</sequence>
<name>A0A811QEG4_9POAL</name>
<dbReference type="EMBL" id="CAJGYO010000010">
    <property type="protein sequence ID" value="CAD6257421.1"/>
    <property type="molecule type" value="Genomic_DNA"/>
</dbReference>
<evidence type="ECO:0000256" key="1">
    <source>
        <dbReference type="ARBA" id="ARBA00008894"/>
    </source>
</evidence>
<keyword evidence="6" id="KW-0175">Coiled coil</keyword>
<dbReference type="InterPro" id="IPR058922">
    <property type="entry name" value="WHD_DRP"/>
</dbReference>
<dbReference type="PRINTS" id="PR00364">
    <property type="entry name" value="DISEASERSIST"/>
</dbReference>
<dbReference type="GO" id="GO:0098542">
    <property type="term" value="P:defense response to other organism"/>
    <property type="evidence" value="ECO:0007669"/>
    <property type="project" value="TreeGrafter"/>
</dbReference>
<dbReference type="SUPFAM" id="SSF52540">
    <property type="entry name" value="P-loop containing nucleoside triphosphate hydrolases"/>
    <property type="match status" value="2"/>
</dbReference>
<evidence type="ECO:0000259" key="9">
    <source>
        <dbReference type="Pfam" id="PF23559"/>
    </source>
</evidence>
<dbReference type="PANTHER" id="PTHR23155">
    <property type="entry name" value="DISEASE RESISTANCE PROTEIN RP"/>
    <property type="match status" value="1"/>
</dbReference>
<dbReference type="Gene3D" id="3.80.10.10">
    <property type="entry name" value="Ribonuclease Inhibitor"/>
    <property type="match status" value="1"/>
</dbReference>
<feature type="domain" description="Disease resistance R13L4/SHOC-2-like LRR" evidence="10">
    <location>
        <begin position="791"/>
        <end position="1171"/>
    </location>
</feature>
<dbReference type="InterPro" id="IPR038005">
    <property type="entry name" value="RX-like_CC"/>
</dbReference>
<reference evidence="11" key="1">
    <citation type="submission" date="2020-10" db="EMBL/GenBank/DDBJ databases">
        <authorList>
            <person name="Han B."/>
            <person name="Lu T."/>
            <person name="Zhao Q."/>
            <person name="Huang X."/>
            <person name="Zhao Y."/>
        </authorList>
    </citation>
    <scope>NUCLEOTIDE SEQUENCE</scope>
</reference>
<dbReference type="Pfam" id="PF23598">
    <property type="entry name" value="LRR_14"/>
    <property type="match status" value="1"/>
</dbReference>
<dbReference type="InterPro" id="IPR044974">
    <property type="entry name" value="Disease_R_plants"/>
</dbReference>
<dbReference type="Gene3D" id="3.40.50.300">
    <property type="entry name" value="P-loop containing nucleotide triphosphate hydrolases"/>
    <property type="match status" value="2"/>
</dbReference>
<dbReference type="InterPro" id="IPR032675">
    <property type="entry name" value="LRR_dom_sf"/>
</dbReference>
<dbReference type="Pfam" id="PF23559">
    <property type="entry name" value="WHD_DRP"/>
    <property type="match status" value="1"/>
</dbReference>
<proteinExistence type="inferred from homology"/>
<feature type="domain" description="NB-ARC" evidence="7">
    <location>
        <begin position="404"/>
        <end position="573"/>
    </location>
</feature>